<keyword evidence="1" id="KW-0472">Membrane</keyword>
<keyword evidence="1" id="KW-1133">Transmembrane helix</keyword>
<organism evidence="2 3">
    <name type="scientific">Haemaphysalis longicornis</name>
    <name type="common">Bush tick</name>
    <dbReference type="NCBI Taxonomy" id="44386"/>
    <lineage>
        <taxon>Eukaryota</taxon>
        <taxon>Metazoa</taxon>
        <taxon>Ecdysozoa</taxon>
        <taxon>Arthropoda</taxon>
        <taxon>Chelicerata</taxon>
        <taxon>Arachnida</taxon>
        <taxon>Acari</taxon>
        <taxon>Parasitiformes</taxon>
        <taxon>Ixodida</taxon>
        <taxon>Ixodoidea</taxon>
        <taxon>Ixodidae</taxon>
        <taxon>Haemaphysalinae</taxon>
        <taxon>Haemaphysalis</taxon>
    </lineage>
</organism>
<dbReference type="EMBL" id="JABSTR010001999">
    <property type="protein sequence ID" value="KAH9384283.1"/>
    <property type="molecule type" value="Genomic_DNA"/>
</dbReference>
<dbReference type="OrthoDB" id="6501110at2759"/>
<name>A0A9J6H987_HAELO</name>
<comment type="caution">
    <text evidence="2">The sequence shown here is derived from an EMBL/GenBank/DDBJ whole genome shotgun (WGS) entry which is preliminary data.</text>
</comment>
<accession>A0A9J6H987</accession>
<evidence type="ECO:0000256" key="1">
    <source>
        <dbReference type="SAM" id="Phobius"/>
    </source>
</evidence>
<sequence length="275" mass="30204">MPAGDFVALCTPPQEEVLSLPPPYETMCSQYDSKGGEFSYADGVVQSEECSSKCIADNWQQHCSCFSKLYSVKHRRKGPICEYIDHREFLQRRRFLSTAGGFFAVHGQDEEAALASQLPVSLHEALPVHVTVVMGSHKKKTIYTFPRIPMEDLMIYIGGHVDMWLGFALIGVCGVVLDFSIKCSKWFSRSGARARAAAGEAAPPGGSVLARAHTVAAGPAPLPRNTCRNRTPRVAYQRMPLLRTPGSRPHVISPRPPRISEPTWKKAHACVAVTA</sequence>
<dbReference type="Proteomes" id="UP000821853">
    <property type="component" value="Unassembled WGS sequence"/>
</dbReference>
<keyword evidence="3" id="KW-1185">Reference proteome</keyword>
<protein>
    <recommendedName>
        <fullName evidence="4">Amiloride-sensitive sodium channel</fullName>
    </recommendedName>
</protein>
<gene>
    <name evidence="2" type="ORF">HPB48_026277</name>
</gene>
<evidence type="ECO:0000313" key="3">
    <source>
        <dbReference type="Proteomes" id="UP000821853"/>
    </source>
</evidence>
<reference evidence="2 3" key="1">
    <citation type="journal article" date="2020" name="Cell">
        <title>Large-Scale Comparative Analyses of Tick Genomes Elucidate Their Genetic Diversity and Vector Capacities.</title>
        <authorList>
            <consortium name="Tick Genome and Microbiome Consortium (TIGMIC)"/>
            <person name="Jia N."/>
            <person name="Wang J."/>
            <person name="Shi W."/>
            <person name="Du L."/>
            <person name="Sun Y."/>
            <person name="Zhan W."/>
            <person name="Jiang J.F."/>
            <person name="Wang Q."/>
            <person name="Zhang B."/>
            <person name="Ji P."/>
            <person name="Bell-Sakyi L."/>
            <person name="Cui X.M."/>
            <person name="Yuan T.T."/>
            <person name="Jiang B.G."/>
            <person name="Yang W.F."/>
            <person name="Lam T.T."/>
            <person name="Chang Q.C."/>
            <person name="Ding S.J."/>
            <person name="Wang X.J."/>
            <person name="Zhu J.G."/>
            <person name="Ruan X.D."/>
            <person name="Zhao L."/>
            <person name="Wei J.T."/>
            <person name="Ye R.Z."/>
            <person name="Que T.C."/>
            <person name="Du C.H."/>
            <person name="Zhou Y.H."/>
            <person name="Cheng J.X."/>
            <person name="Dai P.F."/>
            <person name="Guo W.B."/>
            <person name="Han X.H."/>
            <person name="Huang E.J."/>
            <person name="Li L.F."/>
            <person name="Wei W."/>
            <person name="Gao Y.C."/>
            <person name="Liu J.Z."/>
            <person name="Shao H.Z."/>
            <person name="Wang X."/>
            <person name="Wang C.C."/>
            <person name="Yang T.C."/>
            <person name="Huo Q.B."/>
            <person name="Li W."/>
            <person name="Chen H.Y."/>
            <person name="Chen S.E."/>
            <person name="Zhou L.G."/>
            <person name="Ni X.B."/>
            <person name="Tian J.H."/>
            <person name="Sheng Y."/>
            <person name="Liu T."/>
            <person name="Pan Y.S."/>
            <person name="Xia L.Y."/>
            <person name="Li J."/>
            <person name="Zhao F."/>
            <person name="Cao W.C."/>
        </authorList>
    </citation>
    <scope>NUCLEOTIDE SEQUENCE [LARGE SCALE GENOMIC DNA]</scope>
    <source>
        <strain evidence="2">HaeL-2018</strain>
    </source>
</reference>
<proteinExistence type="predicted"/>
<keyword evidence="1" id="KW-0812">Transmembrane</keyword>
<evidence type="ECO:0000313" key="2">
    <source>
        <dbReference type="EMBL" id="KAH9384283.1"/>
    </source>
</evidence>
<dbReference type="AlphaFoldDB" id="A0A9J6H987"/>
<evidence type="ECO:0008006" key="4">
    <source>
        <dbReference type="Google" id="ProtNLM"/>
    </source>
</evidence>
<dbReference type="VEuPathDB" id="VectorBase:HLOH_049130"/>
<feature type="transmembrane region" description="Helical" evidence="1">
    <location>
        <begin position="163"/>
        <end position="181"/>
    </location>
</feature>